<evidence type="ECO:0000313" key="2">
    <source>
        <dbReference type="EMBL" id="KJA27419.1"/>
    </source>
</evidence>
<evidence type="ECO:0000256" key="1">
    <source>
        <dbReference type="SAM" id="Phobius"/>
    </source>
</evidence>
<protein>
    <submittedName>
        <fullName evidence="2">Uncharacterized protein</fullName>
    </submittedName>
</protein>
<proteinExistence type="predicted"/>
<keyword evidence="1" id="KW-0472">Membrane</keyword>
<dbReference type="AlphaFoldDB" id="A0A0D2P8Y2"/>
<keyword evidence="1" id="KW-0812">Transmembrane</keyword>
<evidence type="ECO:0000313" key="3">
    <source>
        <dbReference type="Proteomes" id="UP000054270"/>
    </source>
</evidence>
<feature type="transmembrane region" description="Helical" evidence="1">
    <location>
        <begin position="44"/>
        <end position="62"/>
    </location>
</feature>
<dbReference type="EMBL" id="KN817524">
    <property type="protein sequence ID" value="KJA27419.1"/>
    <property type="molecule type" value="Genomic_DNA"/>
</dbReference>
<gene>
    <name evidence="2" type="ORF">HYPSUDRAFT_934307</name>
</gene>
<reference evidence="3" key="1">
    <citation type="submission" date="2014-04" db="EMBL/GenBank/DDBJ databases">
        <title>Evolutionary Origins and Diversification of the Mycorrhizal Mutualists.</title>
        <authorList>
            <consortium name="DOE Joint Genome Institute"/>
            <consortium name="Mycorrhizal Genomics Consortium"/>
            <person name="Kohler A."/>
            <person name="Kuo A."/>
            <person name="Nagy L.G."/>
            <person name="Floudas D."/>
            <person name="Copeland A."/>
            <person name="Barry K.W."/>
            <person name="Cichocki N."/>
            <person name="Veneault-Fourrey C."/>
            <person name="LaButti K."/>
            <person name="Lindquist E.A."/>
            <person name="Lipzen A."/>
            <person name="Lundell T."/>
            <person name="Morin E."/>
            <person name="Murat C."/>
            <person name="Riley R."/>
            <person name="Ohm R."/>
            <person name="Sun H."/>
            <person name="Tunlid A."/>
            <person name="Henrissat B."/>
            <person name="Grigoriev I.V."/>
            <person name="Hibbett D.S."/>
            <person name="Martin F."/>
        </authorList>
    </citation>
    <scope>NUCLEOTIDE SEQUENCE [LARGE SCALE GENOMIC DNA]</scope>
    <source>
        <strain evidence="3">FD-334 SS-4</strain>
    </source>
</reference>
<name>A0A0D2P8Y2_HYPSF</name>
<dbReference type="OrthoDB" id="3059868at2759"/>
<sequence length="369" mass="42789">MVVMIQSDVKAMYERFSIFVDLRTRRVLSVHLEKLNRLDDADRIVLISFLSLLVILLLSTLLKWTRNIKRRPTLDNETMQALCAVFTPTSVAWPLLCTKFYKKTNILNDNAGRLLELDGCELFRHIYSGELEIRDARDLSLLFRRELRVYGWDICITLHRSWWLKTANWIARIYFVEVEASSRITTQGLSCRWPLSCALRIASRPRPSFDLDFVHYQDIAVEIRRIQSLHQHGNSTTIEFSCLGSAIRLVSSDFVLCAIPFLPNDENMHGQAARINRTSTPLFVKLEEIIAFLSSAEPISIKSIENISSEHAATLHELEQELVYNKNLRNEHIKDVSLEGWRKDRFMLAWEAGLLMAKKLVRWRITIGN</sequence>
<keyword evidence="1" id="KW-1133">Transmembrane helix</keyword>
<dbReference type="Proteomes" id="UP000054270">
    <property type="component" value="Unassembled WGS sequence"/>
</dbReference>
<keyword evidence="3" id="KW-1185">Reference proteome</keyword>
<organism evidence="2 3">
    <name type="scientific">Hypholoma sublateritium (strain FD-334 SS-4)</name>
    <dbReference type="NCBI Taxonomy" id="945553"/>
    <lineage>
        <taxon>Eukaryota</taxon>
        <taxon>Fungi</taxon>
        <taxon>Dikarya</taxon>
        <taxon>Basidiomycota</taxon>
        <taxon>Agaricomycotina</taxon>
        <taxon>Agaricomycetes</taxon>
        <taxon>Agaricomycetidae</taxon>
        <taxon>Agaricales</taxon>
        <taxon>Agaricineae</taxon>
        <taxon>Strophariaceae</taxon>
        <taxon>Hypholoma</taxon>
    </lineage>
</organism>
<accession>A0A0D2P8Y2</accession>